<accession>A0AA86PX89</accession>
<evidence type="ECO:0000313" key="2">
    <source>
        <dbReference type="EMBL" id="CAL6021804.1"/>
    </source>
</evidence>
<dbReference type="AlphaFoldDB" id="A0AA86PX89"/>
<name>A0AA86PX89_9EUKA</name>
<keyword evidence="3" id="KW-1185">Reference proteome</keyword>
<dbReference type="EMBL" id="CATOUU010000762">
    <property type="protein sequence ID" value="CAI9946521.1"/>
    <property type="molecule type" value="Genomic_DNA"/>
</dbReference>
<dbReference type="Proteomes" id="UP001642409">
    <property type="component" value="Unassembled WGS sequence"/>
</dbReference>
<gene>
    <name evidence="2" type="ORF">HINF_LOCUS28347</name>
    <name evidence="1" type="ORF">HINF_LOCUS34166</name>
</gene>
<dbReference type="EMBL" id="CAXDID020000089">
    <property type="protein sequence ID" value="CAL6021804.1"/>
    <property type="molecule type" value="Genomic_DNA"/>
</dbReference>
<evidence type="ECO:0000313" key="1">
    <source>
        <dbReference type="EMBL" id="CAI9946521.1"/>
    </source>
</evidence>
<sequence length="104" mass="12048">MKWTGSALSGVYFTRYNIYSQYGSNTIYVLSRVNRYAYYKNSLSNVNLSIILVKPNLSTIMLIQSFISLIVTSSQFIYRSSGVEDYLYNIIYVILQLLLSQEEQ</sequence>
<protein>
    <submittedName>
        <fullName evidence="2">Hypothetical_protein</fullName>
    </submittedName>
</protein>
<evidence type="ECO:0000313" key="3">
    <source>
        <dbReference type="Proteomes" id="UP001642409"/>
    </source>
</evidence>
<organism evidence="1">
    <name type="scientific">Hexamita inflata</name>
    <dbReference type="NCBI Taxonomy" id="28002"/>
    <lineage>
        <taxon>Eukaryota</taxon>
        <taxon>Metamonada</taxon>
        <taxon>Diplomonadida</taxon>
        <taxon>Hexamitidae</taxon>
        <taxon>Hexamitinae</taxon>
        <taxon>Hexamita</taxon>
    </lineage>
</organism>
<reference evidence="2 3" key="2">
    <citation type="submission" date="2024-07" db="EMBL/GenBank/DDBJ databases">
        <authorList>
            <person name="Akdeniz Z."/>
        </authorList>
    </citation>
    <scope>NUCLEOTIDE SEQUENCE [LARGE SCALE GENOMIC DNA]</scope>
</reference>
<reference evidence="1" key="1">
    <citation type="submission" date="2023-06" db="EMBL/GenBank/DDBJ databases">
        <authorList>
            <person name="Kurt Z."/>
        </authorList>
    </citation>
    <scope>NUCLEOTIDE SEQUENCE</scope>
</reference>
<comment type="caution">
    <text evidence="1">The sequence shown here is derived from an EMBL/GenBank/DDBJ whole genome shotgun (WGS) entry which is preliminary data.</text>
</comment>
<proteinExistence type="predicted"/>